<comment type="caution">
    <text evidence="1">The sequence shown here is derived from an EMBL/GenBank/DDBJ whole genome shotgun (WGS) entry which is preliminary data.</text>
</comment>
<dbReference type="EMBL" id="BAABGT010000083">
    <property type="protein sequence ID" value="GAA4554580.1"/>
    <property type="molecule type" value="Genomic_DNA"/>
</dbReference>
<dbReference type="Gene3D" id="3.40.50.1820">
    <property type="entry name" value="alpha/beta hydrolase"/>
    <property type="match status" value="1"/>
</dbReference>
<evidence type="ECO:0000313" key="2">
    <source>
        <dbReference type="Proteomes" id="UP001501598"/>
    </source>
</evidence>
<sequence length="360" mass="37730">MVRIAELEIDVSRATGLGEPLHTAVTVACPDVVPAHPLVCFAFPGAGYGRGYFSFDMPDSSGGGQAGHHAAGGWIVVACDHLGVGDSSTPANPAQLTLDVLAAANAATVETVSTRLQEGRLLRDLPPLASPTRIGIGQSMGGAILIVHQGRHATFDAIAVLGFSAYHTVIPRPPGMPAHPGRLIPRGALATTVIPPRVGAADPAVSYRSPDGRLPPHTWAFHHEETPLDVVTADLVDYPTRGGVLPPWASATVPPAAFSVTSPGVVSLEASVIECPVLLATGERDTVPQPRMEPLYYESARDVTVSITPRMAHMHNFAPTRELLWSRLETWGAGVALLRGSAASSQRAAPTVNTRGRTPD</sequence>
<organism evidence="1 2">
    <name type="scientific">Pseudonocardia xishanensis</name>
    <dbReference type="NCBI Taxonomy" id="630995"/>
    <lineage>
        <taxon>Bacteria</taxon>
        <taxon>Bacillati</taxon>
        <taxon>Actinomycetota</taxon>
        <taxon>Actinomycetes</taxon>
        <taxon>Pseudonocardiales</taxon>
        <taxon>Pseudonocardiaceae</taxon>
        <taxon>Pseudonocardia</taxon>
    </lineage>
</organism>
<dbReference type="RefSeq" id="WP_345424171.1">
    <property type="nucleotide sequence ID" value="NZ_BAABGT010000083.1"/>
</dbReference>
<keyword evidence="2" id="KW-1185">Reference proteome</keyword>
<dbReference type="Proteomes" id="UP001501598">
    <property type="component" value="Unassembled WGS sequence"/>
</dbReference>
<dbReference type="SUPFAM" id="SSF53474">
    <property type="entry name" value="alpha/beta-Hydrolases"/>
    <property type="match status" value="1"/>
</dbReference>
<dbReference type="InterPro" id="IPR029058">
    <property type="entry name" value="AB_hydrolase_fold"/>
</dbReference>
<accession>A0ABP8RZL0</accession>
<proteinExistence type="predicted"/>
<protein>
    <submittedName>
        <fullName evidence="1">Uncharacterized protein</fullName>
    </submittedName>
</protein>
<gene>
    <name evidence="1" type="ORF">GCM10023175_52820</name>
</gene>
<reference evidence="2" key="1">
    <citation type="journal article" date="2019" name="Int. J. Syst. Evol. Microbiol.">
        <title>The Global Catalogue of Microorganisms (GCM) 10K type strain sequencing project: providing services to taxonomists for standard genome sequencing and annotation.</title>
        <authorList>
            <consortium name="The Broad Institute Genomics Platform"/>
            <consortium name="The Broad Institute Genome Sequencing Center for Infectious Disease"/>
            <person name="Wu L."/>
            <person name="Ma J."/>
        </authorList>
    </citation>
    <scope>NUCLEOTIDE SEQUENCE [LARGE SCALE GENOMIC DNA]</scope>
    <source>
        <strain evidence="2">JCM 17906</strain>
    </source>
</reference>
<name>A0ABP8RZL0_9PSEU</name>
<evidence type="ECO:0000313" key="1">
    <source>
        <dbReference type="EMBL" id="GAA4554580.1"/>
    </source>
</evidence>